<accession>A0A7J7KCZ3</accession>
<dbReference type="InterPro" id="IPR036598">
    <property type="entry name" value="GOLD_dom_sf"/>
</dbReference>
<dbReference type="InterPro" id="IPR015720">
    <property type="entry name" value="Emp24-like"/>
</dbReference>
<dbReference type="GO" id="GO:0016020">
    <property type="term" value="C:membrane"/>
    <property type="evidence" value="ECO:0007669"/>
    <property type="project" value="UniProtKB-SubCell"/>
</dbReference>
<comment type="subcellular location">
    <subcellularLocation>
        <location evidence="7">Endomembrane system</location>
        <topology evidence="7">Single-pass membrane protein</topology>
    </subcellularLocation>
    <subcellularLocation>
        <location evidence="1 8">Membrane</location>
        <topology evidence="1 8">Single-pass type I membrane protein</topology>
    </subcellularLocation>
</comment>
<feature type="transmembrane region" description="Helical" evidence="9">
    <location>
        <begin position="140"/>
        <end position="162"/>
    </location>
</feature>
<evidence type="ECO:0000256" key="2">
    <source>
        <dbReference type="ARBA" id="ARBA00007104"/>
    </source>
</evidence>
<keyword evidence="4" id="KW-0732">Signal</keyword>
<proteinExistence type="inferred from homology"/>
<sequence length="175" mass="20257">MCFYEEIEKGVKTNLEFQVIEGGNYDCDLEIKAPDGKSLYKDIKKQYDSFAWTTLVAGTYEFCFSNEFSTFTHKVIYFDFEVGEEKPLKPGMEHAHTMTMMESAAVSVHESLNKIADYQTHHRLRETQGRTFAENLNEAVLYRSGIEFAFILFTAFVQVFTVRQFFSDKKNRGAT</sequence>
<keyword evidence="3 8" id="KW-0812">Transmembrane</keyword>
<keyword evidence="5 9" id="KW-1133">Transmembrane helix</keyword>
<dbReference type="Proteomes" id="UP000593567">
    <property type="component" value="Unassembled WGS sequence"/>
</dbReference>
<name>A0A7J7KCZ3_BUGNE</name>
<evidence type="ECO:0000256" key="1">
    <source>
        <dbReference type="ARBA" id="ARBA00004479"/>
    </source>
</evidence>
<dbReference type="Pfam" id="PF01105">
    <property type="entry name" value="EMP24_GP25L"/>
    <property type="match status" value="1"/>
</dbReference>
<protein>
    <submittedName>
        <fullName evidence="11">TMED7</fullName>
    </submittedName>
</protein>
<evidence type="ECO:0000256" key="3">
    <source>
        <dbReference type="ARBA" id="ARBA00022692"/>
    </source>
</evidence>
<gene>
    <name evidence="11" type="ORF">EB796_005636</name>
</gene>
<evidence type="ECO:0000259" key="10">
    <source>
        <dbReference type="PROSITE" id="PS50866"/>
    </source>
</evidence>
<comment type="similarity">
    <text evidence="2 8">Belongs to the EMP24/GP25L family.</text>
</comment>
<comment type="caution">
    <text evidence="11">The sequence shown here is derived from an EMBL/GenBank/DDBJ whole genome shotgun (WGS) entry which is preliminary data.</text>
</comment>
<evidence type="ECO:0000256" key="5">
    <source>
        <dbReference type="ARBA" id="ARBA00022989"/>
    </source>
</evidence>
<dbReference type="EMBL" id="VXIV02000789">
    <property type="protein sequence ID" value="KAF6036053.1"/>
    <property type="molecule type" value="Genomic_DNA"/>
</dbReference>
<evidence type="ECO:0000256" key="4">
    <source>
        <dbReference type="ARBA" id="ARBA00022729"/>
    </source>
</evidence>
<evidence type="ECO:0000256" key="6">
    <source>
        <dbReference type="ARBA" id="ARBA00023136"/>
    </source>
</evidence>
<dbReference type="OrthoDB" id="62956at2759"/>
<dbReference type="PANTHER" id="PTHR22811">
    <property type="entry name" value="TRANSMEMBRANE EMP24 DOMAIN-CONTAINING PROTEIN"/>
    <property type="match status" value="1"/>
</dbReference>
<dbReference type="InterPro" id="IPR009038">
    <property type="entry name" value="GOLD_dom"/>
</dbReference>
<reference evidence="11" key="1">
    <citation type="submission" date="2020-06" db="EMBL/GenBank/DDBJ databases">
        <title>Draft genome of Bugula neritina, a colonial animal packing powerful symbionts and potential medicines.</title>
        <authorList>
            <person name="Rayko M."/>
        </authorList>
    </citation>
    <scope>NUCLEOTIDE SEQUENCE [LARGE SCALE GENOMIC DNA]</scope>
    <source>
        <strain evidence="11">Kwan_BN1</strain>
    </source>
</reference>
<evidence type="ECO:0000256" key="9">
    <source>
        <dbReference type="SAM" id="Phobius"/>
    </source>
</evidence>
<evidence type="ECO:0000256" key="7">
    <source>
        <dbReference type="ARBA" id="ARBA00037847"/>
    </source>
</evidence>
<dbReference type="AlphaFoldDB" id="A0A7J7KCZ3"/>
<evidence type="ECO:0000256" key="8">
    <source>
        <dbReference type="RuleBase" id="RU003827"/>
    </source>
</evidence>
<organism evidence="11 12">
    <name type="scientific">Bugula neritina</name>
    <name type="common">Brown bryozoan</name>
    <name type="synonym">Sertularia neritina</name>
    <dbReference type="NCBI Taxonomy" id="10212"/>
    <lineage>
        <taxon>Eukaryota</taxon>
        <taxon>Metazoa</taxon>
        <taxon>Spiralia</taxon>
        <taxon>Lophotrochozoa</taxon>
        <taxon>Bryozoa</taxon>
        <taxon>Gymnolaemata</taxon>
        <taxon>Cheilostomatida</taxon>
        <taxon>Flustrina</taxon>
        <taxon>Buguloidea</taxon>
        <taxon>Bugulidae</taxon>
        <taxon>Bugula</taxon>
    </lineage>
</organism>
<evidence type="ECO:0000313" key="11">
    <source>
        <dbReference type="EMBL" id="KAF6036053.1"/>
    </source>
</evidence>
<keyword evidence="12" id="KW-1185">Reference proteome</keyword>
<dbReference type="SMART" id="SM01190">
    <property type="entry name" value="EMP24_GP25L"/>
    <property type="match status" value="1"/>
</dbReference>
<feature type="domain" description="GOLD" evidence="10">
    <location>
        <begin position="1"/>
        <end position="82"/>
    </location>
</feature>
<dbReference type="PROSITE" id="PS50866">
    <property type="entry name" value="GOLD"/>
    <property type="match status" value="1"/>
</dbReference>
<dbReference type="SUPFAM" id="SSF101576">
    <property type="entry name" value="Supernatant protein factor (SPF), C-terminal domain"/>
    <property type="match status" value="1"/>
</dbReference>
<dbReference type="GO" id="GO:0012505">
    <property type="term" value="C:endomembrane system"/>
    <property type="evidence" value="ECO:0007669"/>
    <property type="project" value="UniProtKB-SubCell"/>
</dbReference>
<keyword evidence="6 9" id="KW-0472">Membrane</keyword>
<evidence type="ECO:0000313" key="12">
    <source>
        <dbReference type="Proteomes" id="UP000593567"/>
    </source>
</evidence>